<evidence type="ECO:0000256" key="2">
    <source>
        <dbReference type="ARBA" id="ARBA00022475"/>
    </source>
</evidence>
<dbReference type="PANTHER" id="PTHR40077">
    <property type="entry name" value="MEMBRANE PROTEIN-RELATED"/>
    <property type="match status" value="1"/>
</dbReference>
<protein>
    <submittedName>
        <fullName evidence="8">DUF3817 domain-containing protein</fullName>
    </submittedName>
</protein>
<evidence type="ECO:0000259" key="7">
    <source>
        <dbReference type="Pfam" id="PF12823"/>
    </source>
</evidence>
<dbReference type="PANTHER" id="PTHR40077:SF2">
    <property type="entry name" value="MEMBRANE PROTEIN"/>
    <property type="match status" value="1"/>
</dbReference>
<sequence>MLRILRLIALWEAISAVLLFFVAMPIKYYFYEHLGLTKELAAGFSYMVGLFHGALFVILALMLIAAWRIYKWSFLRLVKYLIISVIPIASFWIEIDLKKDINAGIK</sequence>
<dbReference type="InterPro" id="IPR023845">
    <property type="entry name" value="DUF3817_TM"/>
</dbReference>
<keyword evidence="5 6" id="KW-0472">Membrane</keyword>
<feature type="transmembrane region" description="Helical" evidence="6">
    <location>
        <begin position="77"/>
        <end position="93"/>
    </location>
</feature>
<keyword evidence="2" id="KW-1003">Cell membrane</keyword>
<dbReference type="Pfam" id="PF12823">
    <property type="entry name" value="DUF3817"/>
    <property type="match status" value="1"/>
</dbReference>
<keyword evidence="9" id="KW-1185">Reference proteome</keyword>
<evidence type="ECO:0000256" key="6">
    <source>
        <dbReference type="SAM" id="Phobius"/>
    </source>
</evidence>
<feature type="transmembrane region" description="Helical" evidence="6">
    <location>
        <begin position="7"/>
        <end position="30"/>
    </location>
</feature>
<comment type="caution">
    <text evidence="8">The sequence shown here is derived from an EMBL/GenBank/DDBJ whole genome shotgun (WGS) entry which is preliminary data.</text>
</comment>
<gene>
    <name evidence="8" type="ORF">IPZ78_07330</name>
</gene>
<evidence type="ECO:0000313" key="9">
    <source>
        <dbReference type="Proteomes" id="UP001165302"/>
    </source>
</evidence>
<evidence type="ECO:0000256" key="1">
    <source>
        <dbReference type="ARBA" id="ARBA00004651"/>
    </source>
</evidence>
<proteinExistence type="predicted"/>
<evidence type="ECO:0000256" key="5">
    <source>
        <dbReference type="ARBA" id="ARBA00023136"/>
    </source>
</evidence>
<dbReference type="NCBIfam" id="TIGR03954">
    <property type="entry name" value="integ_memb_HG"/>
    <property type="match status" value="1"/>
</dbReference>
<keyword evidence="3 6" id="KW-0812">Transmembrane</keyword>
<comment type="subcellular location">
    <subcellularLocation>
        <location evidence="1">Cell membrane</location>
        <topology evidence="1">Multi-pass membrane protein</topology>
    </subcellularLocation>
</comment>
<feature type="transmembrane region" description="Helical" evidence="6">
    <location>
        <begin position="50"/>
        <end position="70"/>
    </location>
</feature>
<feature type="domain" description="DUF3817" evidence="7">
    <location>
        <begin position="2"/>
        <end position="98"/>
    </location>
</feature>
<evidence type="ECO:0000256" key="3">
    <source>
        <dbReference type="ARBA" id="ARBA00022692"/>
    </source>
</evidence>
<evidence type="ECO:0000313" key="8">
    <source>
        <dbReference type="EMBL" id="MCA5004966.1"/>
    </source>
</evidence>
<organism evidence="8 9">
    <name type="scientific">Sphingobacterium bovistauri</name>
    <dbReference type="NCBI Taxonomy" id="2781959"/>
    <lineage>
        <taxon>Bacteria</taxon>
        <taxon>Pseudomonadati</taxon>
        <taxon>Bacteroidota</taxon>
        <taxon>Sphingobacteriia</taxon>
        <taxon>Sphingobacteriales</taxon>
        <taxon>Sphingobacteriaceae</taxon>
        <taxon>Sphingobacterium</taxon>
    </lineage>
</organism>
<name>A0ABS7Z460_9SPHI</name>
<reference evidence="8" key="1">
    <citation type="submission" date="2020-10" db="EMBL/GenBank/DDBJ databases">
        <authorList>
            <person name="Lu T."/>
            <person name="Wang Q."/>
            <person name="Han X."/>
        </authorList>
    </citation>
    <scope>NUCLEOTIDE SEQUENCE</scope>
    <source>
        <strain evidence="8">WQ 366</strain>
    </source>
</reference>
<evidence type="ECO:0000256" key="4">
    <source>
        <dbReference type="ARBA" id="ARBA00022989"/>
    </source>
</evidence>
<keyword evidence="4 6" id="KW-1133">Transmembrane helix</keyword>
<dbReference type="Proteomes" id="UP001165302">
    <property type="component" value="Unassembled WGS sequence"/>
</dbReference>
<accession>A0ABS7Z460</accession>
<dbReference type="EMBL" id="JADEYP010000011">
    <property type="protein sequence ID" value="MCA5004966.1"/>
    <property type="molecule type" value="Genomic_DNA"/>
</dbReference>
<dbReference type="RefSeq" id="WP_225552357.1">
    <property type="nucleotide sequence ID" value="NZ_JADEYP010000011.1"/>
</dbReference>